<dbReference type="Gene3D" id="2.10.90.10">
    <property type="entry name" value="Cystine-knot cytokines"/>
    <property type="match status" value="1"/>
</dbReference>
<keyword evidence="3" id="KW-1185">Reference proteome</keyword>
<accession>A0A8R1EPQ6</accession>
<dbReference type="Proteomes" id="UP000005237">
    <property type="component" value="Unassembled WGS sequence"/>
</dbReference>
<dbReference type="AlphaFoldDB" id="A0A8R1EPQ6"/>
<evidence type="ECO:0000313" key="3">
    <source>
        <dbReference type="Proteomes" id="UP000005237"/>
    </source>
</evidence>
<protein>
    <submittedName>
        <fullName evidence="2">NGF domain-containing protein</fullName>
    </submittedName>
</protein>
<dbReference type="SUPFAM" id="SSF57501">
    <property type="entry name" value="Cystine-knot cytokines"/>
    <property type="match status" value="1"/>
</dbReference>
<keyword evidence="1" id="KW-0732">Signal</keyword>
<dbReference type="EnsemblMetazoa" id="CJA39392b.1">
    <property type="protein sequence ID" value="CJA39392b.1"/>
    <property type="gene ID" value="WBGene00215239"/>
</dbReference>
<reference evidence="3" key="1">
    <citation type="submission" date="2010-08" db="EMBL/GenBank/DDBJ databases">
        <authorList>
            <consortium name="Caenorhabditis japonica Sequencing Consortium"/>
            <person name="Wilson R.K."/>
        </authorList>
    </citation>
    <scope>NUCLEOTIDE SEQUENCE [LARGE SCALE GENOMIC DNA]</scope>
    <source>
        <strain evidence="3">DF5081</strain>
    </source>
</reference>
<feature type="signal peptide" evidence="1">
    <location>
        <begin position="1"/>
        <end position="16"/>
    </location>
</feature>
<reference evidence="2" key="2">
    <citation type="submission" date="2022-06" db="UniProtKB">
        <authorList>
            <consortium name="EnsemblMetazoa"/>
        </authorList>
    </citation>
    <scope>IDENTIFICATION</scope>
    <source>
        <strain evidence="2">DF5081</strain>
    </source>
</reference>
<organism evidence="2 3">
    <name type="scientific">Caenorhabditis japonica</name>
    <dbReference type="NCBI Taxonomy" id="281687"/>
    <lineage>
        <taxon>Eukaryota</taxon>
        <taxon>Metazoa</taxon>
        <taxon>Ecdysozoa</taxon>
        <taxon>Nematoda</taxon>
        <taxon>Chromadorea</taxon>
        <taxon>Rhabditida</taxon>
        <taxon>Rhabditina</taxon>
        <taxon>Rhabditomorpha</taxon>
        <taxon>Rhabditoidea</taxon>
        <taxon>Rhabditidae</taxon>
        <taxon>Peloderinae</taxon>
        <taxon>Caenorhabditis</taxon>
    </lineage>
</organism>
<dbReference type="InterPro" id="IPR029034">
    <property type="entry name" value="Cystine-knot_cytokine"/>
</dbReference>
<name>A0A8R1EPQ6_CAEJA</name>
<sequence length="155" mass="17869">MIVALLLCTAFDVKKAANFYPEQLDQVYIKKKSILVGMSEETEEVCETVIHNGYRPAQGHLVNGSLVEILQQSIGHQFRKTFVRCKEENRPTCNGVKDNLYTSECVTVYENVNTMVRLFGSSARFELGTIRVPIQCECRLRRHYRIFESLNSDYH</sequence>
<proteinExistence type="predicted"/>
<evidence type="ECO:0000313" key="2">
    <source>
        <dbReference type="EnsemblMetazoa" id="CJA39392b.1"/>
    </source>
</evidence>
<feature type="chain" id="PRO_5035940419" evidence="1">
    <location>
        <begin position="17"/>
        <end position="155"/>
    </location>
</feature>
<evidence type="ECO:0000256" key="1">
    <source>
        <dbReference type="SAM" id="SignalP"/>
    </source>
</evidence>